<dbReference type="EMBL" id="BAABUK010000012">
    <property type="protein sequence ID" value="GAA5812213.1"/>
    <property type="molecule type" value="Genomic_DNA"/>
</dbReference>
<evidence type="ECO:0000313" key="3">
    <source>
        <dbReference type="Proteomes" id="UP001473302"/>
    </source>
</evidence>
<feature type="region of interest" description="Disordered" evidence="1">
    <location>
        <begin position="170"/>
        <end position="197"/>
    </location>
</feature>
<organism evidence="2 3">
    <name type="scientific">Mucor flavus</name>
    <dbReference type="NCBI Taxonomy" id="439312"/>
    <lineage>
        <taxon>Eukaryota</taxon>
        <taxon>Fungi</taxon>
        <taxon>Fungi incertae sedis</taxon>
        <taxon>Mucoromycota</taxon>
        <taxon>Mucoromycotina</taxon>
        <taxon>Mucoromycetes</taxon>
        <taxon>Mucorales</taxon>
        <taxon>Mucorineae</taxon>
        <taxon>Mucoraceae</taxon>
        <taxon>Mucor</taxon>
    </lineage>
</organism>
<protein>
    <submittedName>
        <fullName evidence="2">Uncharacterized protein</fullName>
    </submittedName>
</protein>
<comment type="caution">
    <text evidence="2">The sequence shown here is derived from an EMBL/GenBank/DDBJ whole genome shotgun (WGS) entry which is preliminary data.</text>
</comment>
<proteinExistence type="predicted"/>
<accession>A0ABP9YZD1</accession>
<feature type="compositionally biased region" description="Low complexity" evidence="1">
    <location>
        <begin position="184"/>
        <end position="197"/>
    </location>
</feature>
<reference evidence="2 3" key="1">
    <citation type="submission" date="2024-04" db="EMBL/GenBank/DDBJ databases">
        <title>genome sequences of Mucor flavus KT1a and Helicostylum pulchrum KT1b strains isolated from the surface of a dry-aged beef.</title>
        <authorList>
            <person name="Toyotome T."/>
            <person name="Hosono M."/>
            <person name="Torimaru M."/>
            <person name="Fukuda K."/>
            <person name="Mikami N."/>
        </authorList>
    </citation>
    <scope>NUCLEOTIDE SEQUENCE [LARGE SCALE GENOMIC DNA]</scope>
    <source>
        <strain evidence="2 3">KT1a</strain>
    </source>
</reference>
<evidence type="ECO:0000313" key="2">
    <source>
        <dbReference type="EMBL" id="GAA5812213.1"/>
    </source>
</evidence>
<gene>
    <name evidence="2" type="ORF">MFLAVUS_005663</name>
</gene>
<dbReference type="Proteomes" id="UP001473302">
    <property type="component" value="Unassembled WGS sequence"/>
</dbReference>
<keyword evidence="3" id="KW-1185">Reference proteome</keyword>
<sequence>MPRCHETSSYSLPMFDESDSFSNDLLKYFNSISPNINDKQDDIISDESDCSSLISNRHQDELASNISTLETSATTVTTDDRKFYIKEHESPSTSAAAIAAAEAVTVSNSKNSDTFAPSLLQQKSIFRKSSAFFNQKILGKKSSAATMQDCKLEFRESIKKKRSSGFIIKEQHLRQQPQQQTALKPKWWKPFKPSSFT</sequence>
<name>A0ABP9YZD1_9FUNG</name>
<evidence type="ECO:0000256" key="1">
    <source>
        <dbReference type="SAM" id="MobiDB-lite"/>
    </source>
</evidence>